<feature type="non-terminal residue" evidence="1">
    <location>
        <position position="93"/>
    </location>
</feature>
<evidence type="ECO:0000313" key="1">
    <source>
        <dbReference type="EMBL" id="CAF1145353.1"/>
    </source>
</evidence>
<proteinExistence type="predicted"/>
<dbReference type="EMBL" id="CAJNOC010011044">
    <property type="protein sequence ID" value="CAF1145353.1"/>
    <property type="molecule type" value="Genomic_DNA"/>
</dbReference>
<dbReference type="InterPro" id="IPR009003">
    <property type="entry name" value="Peptidase_S1_PA"/>
</dbReference>
<dbReference type="Proteomes" id="UP000663879">
    <property type="component" value="Unassembled WGS sequence"/>
</dbReference>
<protein>
    <recommendedName>
        <fullName evidence="3">Peptidase S1 domain-containing protein</fullName>
    </recommendedName>
</protein>
<keyword evidence="2" id="KW-1185">Reference proteome</keyword>
<evidence type="ECO:0008006" key="3">
    <source>
        <dbReference type="Google" id="ProtNLM"/>
    </source>
</evidence>
<name>A0A814SAD0_9BILA</name>
<sequence length="93" mass="10746">MVNLPYFTINLVKSSYQITTLNKESTSRQGDSGGGHFFKIKNRWYVYALTSFGIPDQNGIYCSPNTVDFETMVPKYLEWIKKAMAQSFNPYEK</sequence>
<organism evidence="1 2">
    <name type="scientific">Brachionus calyciflorus</name>
    <dbReference type="NCBI Taxonomy" id="104777"/>
    <lineage>
        <taxon>Eukaryota</taxon>
        <taxon>Metazoa</taxon>
        <taxon>Spiralia</taxon>
        <taxon>Gnathifera</taxon>
        <taxon>Rotifera</taxon>
        <taxon>Eurotatoria</taxon>
        <taxon>Monogononta</taxon>
        <taxon>Pseudotrocha</taxon>
        <taxon>Ploima</taxon>
        <taxon>Brachionidae</taxon>
        <taxon>Brachionus</taxon>
    </lineage>
</organism>
<dbReference type="InterPro" id="IPR043504">
    <property type="entry name" value="Peptidase_S1_PA_chymotrypsin"/>
</dbReference>
<dbReference type="Gene3D" id="2.40.10.10">
    <property type="entry name" value="Trypsin-like serine proteases"/>
    <property type="match status" value="1"/>
</dbReference>
<accession>A0A814SAD0</accession>
<reference evidence="1" key="1">
    <citation type="submission" date="2021-02" db="EMBL/GenBank/DDBJ databases">
        <authorList>
            <person name="Nowell W R."/>
        </authorList>
    </citation>
    <scope>NUCLEOTIDE SEQUENCE</scope>
    <source>
        <strain evidence="1">Ploen Becks lab</strain>
    </source>
</reference>
<comment type="caution">
    <text evidence="1">The sequence shown here is derived from an EMBL/GenBank/DDBJ whole genome shotgun (WGS) entry which is preliminary data.</text>
</comment>
<dbReference type="OrthoDB" id="6147874at2759"/>
<dbReference type="AlphaFoldDB" id="A0A814SAD0"/>
<evidence type="ECO:0000313" key="2">
    <source>
        <dbReference type="Proteomes" id="UP000663879"/>
    </source>
</evidence>
<dbReference type="SUPFAM" id="SSF50494">
    <property type="entry name" value="Trypsin-like serine proteases"/>
    <property type="match status" value="1"/>
</dbReference>
<gene>
    <name evidence="1" type="ORF">OXX778_LOCUS23074</name>
</gene>